<accession>A0AAD1S600</accession>
<feature type="region of interest" description="Disordered" evidence="1">
    <location>
        <begin position="92"/>
        <end position="112"/>
    </location>
</feature>
<dbReference type="EMBL" id="OW240916">
    <property type="protein sequence ID" value="CAH2292160.1"/>
    <property type="molecule type" value="Genomic_DNA"/>
</dbReference>
<evidence type="ECO:0000256" key="1">
    <source>
        <dbReference type="SAM" id="MobiDB-lite"/>
    </source>
</evidence>
<protein>
    <submittedName>
        <fullName evidence="2">Uncharacterized protein</fullName>
    </submittedName>
</protein>
<dbReference type="AlphaFoldDB" id="A0AAD1S600"/>
<reference evidence="2" key="1">
    <citation type="submission" date="2022-03" db="EMBL/GenBank/DDBJ databases">
        <authorList>
            <person name="Alioto T."/>
            <person name="Alioto T."/>
            <person name="Gomez Garrido J."/>
        </authorList>
    </citation>
    <scope>NUCLEOTIDE SEQUENCE</scope>
</reference>
<organism evidence="2 3">
    <name type="scientific">Pelobates cultripes</name>
    <name type="common">Western spadefoot toad</name>
    <dbReference type="NCBI Taxonomy" id="61616"/>
    <lineage>
        <taxon>Eukaryota</taxon>
        <taxon>Metazoa</taxon>
        <taxon>Chordata</taxon>
        <taxon>Craniata</taxon>
        <taxon>Vertebrata</taxon>
        <taxon>Euteleostomi</taxon>
        <taxon>Amphibia</taxon>
        <taxon>Batrachia</taxon>
        <taxon>Anura</taxon>
        <taxon>Pelobatoidea</taxon>
        <taxon>Pelobatidae</taxon>
        <taxon>Pelobates</taxon>
    </lineage>
</organism>
<name>A0AAD1S600_PELCU</name>
<dbReference type="Proteomes" id="UP001295444">
    <property type="component" value="Chromosome 05"/>
</dbReference>
<proteinExistence type="predicted"/>
<gene>
    <name evidence="2" type="ORF">PECUL_23A026666</name>
</gene>
<keyword evidence="3" id="KW-1185">Reference proteome</keyword>
<evidence type="ECO:0000313" key="2">
    <source>
        <dbReference type="EMBL" id="CAH2292160.1"/>
    </source>
</evidence>
<evidence type="ECO:0000313" key="3">
    <source>
        <dbReference type="Proteomes" id="UP001295444"/>
    </source>
</evidence>
<sequence>MAKKHTKSTAYQTQRHFFEPWVCHRIHSPKRDPVPPLPRPTAGIQQKVLHSDRGAPHRLPTPQLPHRGCALWLHLSSATPQPTYIEHSREMEYHTGAPPIPRKASADDIKSRDPEDSSLISLFSLCMQALGSRTLTRRTLGDRVALIDMLKFVHLQ</sequence>